<keyword evidence="2" id="KW-0677">Repeat</keyword>
<organism evidence="3">
    <name type="scientific">Medioppia subpectinata</name>
    <dbReference type="NCBI Taxonomy" id="1979941"/>
    <lineage>
        <taxon>Eukaryota</taxon>
        <taxon>Metazoa</taxon>
        <taxon>Ecdysozoa</taxon>
        <taxon>Arthropoda</taxon>
        <taxon>Chelicerata</taxon>
        <taxon>Arachnida</taxon>
        <taxon>Acari</taxon>
        <taxon>Acariformes</taxon>
        <taxon>Sarcoptiformes</taxon>
        <taxon>Oribatida</taxon>
        <taxon>Brachypylina</taxon>
        <taxon>Oppioidea</taxon>
        <taxon>Oppiidae</taxon>
        <taxon>Medioppia</taxon>
    </lineage>
</organism>
<name>A0A7R9KIS5_9ACAR</name>
<dbReference type="PANTHER" id="PTHR24369">
    <property type="entry name" value="ANTIGEN BSP, PUTATIVE-RELATED"/>
    <property type="match status" value="1"/>
</dbReference>
<dbReference type="GO" id="GO:0005886">
    <property type="term" value="C:plasma membrane"/>
    <property type="evidence" value="ECO:0007669"/>
    <property type="project" value="TreeGrafter"/>
</dbReference>
<dbReference type="OrthoDB" id="6494448at2759"/>
<gene>
    <name evidence="3" type="ORF">OSB1V03_LOCUS3198</name>
</gene>
<dbReference type="Gene3D" id="3.80.10.10">
    <property type="entry name" value="Ribonuclease Inhibitor"/>
    <property type="match status" value="2"/>
</dbReference>
<reference evidence="3" key="1">
    <citation type="submission" date="2020-11" db="EMBL/GenBank/DDBJ databases">
        <authorList>
            <person name="Tran Van P."/>
        </authorList>
    </citation>
    <scope>NUCLEOTIDE SEQUENCE</scope>
</reference>
<dbReference type="PANTHER" id="PTHR24369:SF211">
    <property type="entry name" value="LEUCINE-RICH REPEAT-CONTAINING PROTEIN 15-LIKE"/>
    <property type="match status" value="1"/>
</dbReference>
<sequence>MDYKLDDKFKQLAAGAPYGSRYYTRFELEDSYITRLPARIFHGIQFGELKFVGCSKLSCVDPGAFDGLGPRINRFTAELSNFSTSRGYLRCTLNFAALSTLTNVETIEIKGSQILTIPENAFNDNMGVLTNLHTVDFGGRTTKGVIQNISAKAFSTLRNVRLIDVSNQNISVIGQDAFTFNYRNDERLTIRLESNSLTGHGFVGRVFPINRPLTITMGGNAKLHYLPEATFYDLFVETGGYKNTLDLGGDQMEIDVNNEWIVKYKVELDLKDKLFNAWGDDGRELLKHTDKQMQKPAPTDATNVVNDTTLLLSVLSLTRASDFCPNPEEFAPCTCLNDVITCINAEKKLNLDDKFRLLAAGAPPGSRFYTRFELEDSYITRLPAHIFHGIQFGELKFSSCTQLSCVDPGAFEGLGFCINKFTAELTNFSAPVSASCDLFAALSTLTNVETIQITDSQITQIPANAFNDGMGELTHLRKVDFGGKLLKGHIHTVNQRAFYTLPNVSLIDLSNQNISVIGQDAFMVKHTNVERLNIRLELNSLAGHSFTYEVFPINRPLKITMGGNKQLHYLPRSTFYYILAQTGDIVIDLKGDQMEIDVNNEWLVTYKDDINLKVKLTNAMGDDDRELLQHTVDEMRRPVPTDASNVVNSNNDDHNV</sequence>
<evidence type="ECO:0000313" key="4">
    <source>
        <dbReference type="Proteomes" id="UP000759131"/>
    </source>
</evidence>
<proteinExistence type="predicted"/>
<accession>A0A7R9KIS5</accession>
<dbReference type="InterPro" id="IPR050541">
    <property type="entry name" value="LRR_TM_domain-containing"/>
</dbReference>
<dbReference type="SUPFAM" id="SSF52058">
    <property type="entry name" value="L domain-like"/>
    <property type="match status" value="1"/>
</dbReference>
<dbReference type="InterPro" id="IPR032675">
    <property type="entry name" value="LRR_dom_sf"/>
</dbReference>
<keyword evidence="1" id="KW-0433">Leucine-rich repeat</keyword>
<keyword evidence="4" id="KW-1185">Reference proteome</keyword>
<evidence type="ECO:0000256" key="2">
    <source>
        <dbReference type="ARBA" id="ARBA00022737"/>
    </source>
</evidence>
<dbReference type="EMBL" id="OC855830">
    <property type="protein sequence ID" value="CAD7622735.1"/>
    <property type="molecule type" value="Genomic_DNA"/>
</dbReference>
<protein>
    <submittedName>
        <fullName evidence="3">Uncharacterized protein</fullName>
    </submittedName>
</protein>
<evidence type="ECO:0000313" key="3">
    <source>
        <dbReference type="EMBL" id="CAD7622735.1"/>
    </source>
</evidence>
<evidence type="ECO:0000256" key="1">
    <source>
        <dbReference type="ARBA" id="ARBA00022614"/>
    </source>
</evidence>
<dbReference type="Proteomes" id="UP000759131">
    <property type="component" value="Unassembled WGS sequence"/>
</dbReference>
<dbReference type="AlphaFoldDB" id="A0A7R9KIS5"/>
<dbReference type="EMBL" id="CAJPIZ010001255">
    <property type="protein sequence ID" value="CAG2103165.1"/>
    <property type="molecule type" value="Genomic_DNA"/>
</dbReference>